<comment type="subunit">
    <text evidence="7">Forms oligomers.</text>
</comment>
<keyword evidence="5 7" id="KW-0238">DNA-binding</keyword>
<dbReference type="PANTHER" id="PTHR34701">
    <property type="entry name" value="TRANSCRIPTIONAL REGULATOR MRAZ"/>
    <property type="match status" value="1"/>
</dbReference>
<keyword evidence="4 7" id="KW-0805">Transcription regulation</keyword>
<evidence type="ECO:0000256" key="6">
    <source>
        <dbReference type="ARBA" id="ARBA00023163"/>
    </source>
</evidence>
<evidence type="ECO:0000256" key="7">
    <source>
        <dbReference type="HAMAP-Rule" id="MF_01008"/>
    </source>
</evidence>
<dbReference type="Proteomes" id="UP000199072">
    <property type="component" value="Unassembled WGS sequence"/>
</dbReference>
<dbReference type="InterPro" id="IPR035644">
    <property type="entry name" value="MraZ_C"/>
</dbReference>
<dbReference type="CDD" id="cd16320">
    <property type="entry name" value="MraZ_N"/>
    <property type="match status" value="1"/>
</dbReference>
<keyword evidence="2 7" id="KW-0963">Cytoplasm</keyword>
<dbReference type="EMBL" id="FNAI01000002">
    <property type="protein sequence ID" value="SDD59487.1"/>
    <property type="molecule type" value="Genomic_DNA"/>
</dbReference>
<dbReference type="GO" id="GO:0009295">
    <property type="term" value="C:nucleoid"/>
    <property type="evidence" value="ECO:0007669"/>
    <property type="project" value="UniProtKB-SubCell"/>
</dbReference>
<name>A0A1G6W2M6_9SPHI</name>
<accession>A0A1G6W2M6</accession>
<dbReference type="RefSeq" id="WP_091145129.1">
    <property type="nucleotide sequence ID" value="NZ_FNAI01000002.1"/>
</dbReference>
<dbReference type="InterPro" id="IPR020603">
    <property type="entry name" value="MraZ_dom"/>
</dbReference>
<dbReference type="GO" id="GO:0003700">
    <property type="term" value="F:DNA-binding transcription factor activity"/>
    <property type="evidence" value="ECO:0007669"/>
    <property type="project" value="UniProtKB-UniRule"/>
</dbReference>
<dbReference type="GO" id="GO:0000976">
    <property type="term" value="F:transcription cis-regulatory region binding"/>
    <property type="evidence" value="ECO:0007669"/>
    <property type="project" value="TreeGrafter"/>
</dbReference>
<proteinExistence type="inferred from homology"/>
<keyword evidence="3" id="KW-0677">Repeat</keyword>
<dbReference type="InterPro" id="IPR037914">
    <property type="entry name" value="SpoVT-AbrB_sf"/>
</dbReference>
<organism evidence="9 10">
    <name type="scientific">Mucilaginibacter pineti</name>
    <dbReference type="NCBI Taxonomy" id="1391627"/>
    <lineage>
        <taxon>Bacteria</taxon>
        <taxon>Pseudomonadati</taxon>
        <taxon>Bacteroidota</taxon>
        <taxon>Sphingobacteriia</taxon>
        <taxon>Sphingobacteriales</taxon>
        <taxon>Sphingobacteriaceae</taxon>
        <taxon>Mucilaginibacter</taxon>
    </lineage>
</organism>
<keyword evidence="10" id="KW-1185">Reference proteome</keyword>
<sequence>MSHLTGEFNCKLDAKGRMMIPAGLKIQLPEAEKEGLMINRGLEKYLAIYTKSEWDKRLDELSKLNEYDRQNNRFVRYFMGGATPLIPDSTGRVLLPKSLLDFAGIGTDVVLTCMLNKIEVWDKAAHTEMINNEPDNFAELAEAVMGNKAGRINE</sequence>
<comment type="similarity">
    <text evidence="7">Belongs to the MraZ family.</text>
</comment>
<dbReference type="STRING" id="1391627.SAMN05216464_1028"/>
<evidence type="ECO:0000313" key="10">
    <source>
        <dbReference type="Proteomes" id="UP000199072"/>
    </source>
</evidence>
<comment type="subcellular location">
    <subcellularLocation>
        <location evidence="7">Cytoplasm</location>
        <location evidence="7">Nucleoid</location>
    </subcellularLocation>
</comment>
<reference evidence="9 10" key="1">
    <citation type="submission" date="2016-10" db="EMBL/GenBank/DDBJ databases">
        <authorList>
            <person name="de Groot N.N."/>
        </authorList>
    </citation>
    <scope>NUCLEOTIDE SEQUENCE [LARGE SCALE GENOMIC DNA]</scope>
    <source>
        <strain evidence="9 10">47C3B</strain>
    </source>
</reference>
<dbReference type="SUPFAM" id="SSF89447">
    <property type="entry name" value="AbrB/MazE/MraZ-like"/>
    <property type="match status" value="1"/>
</dbReference>
<keyword evidence="6 7" id="KW-0804">Transcription</keyword>
<dbReference type="Pfam" id="PF02381">
    <property type="entry name" value="MraZ"/>
    <property type="match status" value="2"/>
</dbReference>
<dbReference type="PROSITE" id="PS51740">
    <property type="entry name" value="SPOVT_ABRB"/>
    <property type="match status" value="2"/>
</dbReference>
<dbReference type="InterPro" id="IPR035642">
    <property type="entry name" value="MraZ_N"/>
</dbReference>
<gene>
    <name evidence="7" type="primary">mraZ</name>
    <name evidence="9" type="ORF">SAMN05216464_1028</name>
</gene>
<evidence type="ECO:0000259" key="8">
    <source>
        <dbReference type="PROSITE" id="PS51740"/>
    </source>
</evidence>
<evidence type="ECO:0000256" key="2">
    <source>
        <dbReference type="ARBA" id="ARBA00022490"/>
    </source>
</evidence>
<dbReference type="GO" id="GO:2000143">
    <property type="term" value="P:negative regulation of DNA-templated transcription initiation"/>
    <property type="evidence" value="ECO:0007669"/>
    <property type="project" value="TreeGrafter"/>
</dbReference>
<feature type="domain" description="SpoVT-AbrB" evidence="8">
    <location>
        <begin position="82"/>
        <end position="125"/>
    </location>
</feature>
<dbReference type="HAMAP" id="MF_01008">
    <property type="entry name" value="MraZ"/>
    <property type="match status" value="1"/>
</dbReference>
<protein>
    <recommendedName>
        <fullName evidence="1 7">Transcriptional regulator MraZ</fullName>
    </recommendedName>
</protein>
<feature type="domain" description="SpoVT-AbrB" evidence="8">
    <location>
        <begin position="7"/>
        <end position="53"/>
    </location>
</feature>
<evidence type="ECO:0000256" key="4">
    <source>
        <dbReference type="ARBA" id="ARBA00023015"/>
    </source>
</evidence>
<dbReference type="CDD" id="cd16321">
    <property type="entry name" value="MraZ_C"/>
    <property type="match status" value="1"/>
</dbReference>
<evidence type="ECO:0000256" key="3">
    <source>
        <dbReference type="ARBA" id="ARBA00022737"/>
    </source>
</evidence>
<dbReference type="InterPro" id="IPR003444">
    <property type="entry name" value="MraZ"/>
</dbReference>
<evidence type="ECO:0000313" key="9">
    <source>
        <dbReference type="EMBL" id="SDD59487.1"/>
    </source>
</evidence>
<dbReference type="InterPro" id="IPR038619">
    <property type="entry name" value="MraZ_sf"/>
</dbReference>
<evidence type="ECO:0000256" key="5">
    <source>
        <dbReference type="ARBA" id="ARBA00023125"/>
    </source>
</evidence>
<dbReference type="NCBIfam" id="TIGR00242">
    <property type="entry name" value="division/cell wall cluster transcriptional repressor MraZ"/>
    <property type="match status" value="1"/>
</dbReference>
<dbReference type="Gene3D" id="3.40.1550.20">
    <property type="entry name" value="Transcriptional regulator MraZ domain"/>
    <property type="match status" value="1"/>
</dbReference>
<dbReference type="OrthoDB" id="9807753at2"/>
<dbReference type="InterPro" id="IPR007159">
    <property type="entry name" value="SpoVT-AbrB_dom"/>
</dbReference>
<evidence type="ECO:0000256" key="1">
    <source>
        <dbReference type="ARBA" id="ARBA00013860"/>
    </source>
</evidence>
<dbReference type="GO" id="GO:0005737">
    <property type="term" value="C:cytoplasm"/>
    <property type="evidence" value="ECO:0007669"/>
    <property type="project" value="UniProtKB-UniRule"/>
</dbReference>
<dbReference type="AlphaFoldDB" id="A0A1G6W2M6"/>
<dbReference type="PANTHER" id="PTHR34701:SF1">
    <property type="entry name" value="TRANSCRIPTIONAL REGULATOR MRAZ"/>
    <property type="match status" value="1"/>
</dbReference>